<dbReference type="Proteomes" id="UP000886100">
    <property type="component" value="Unassembled WGS sequence"/>
</dbReference>
<dbReference type="SUPFAM" id="SSF53300">
    <property type="entry name" value="vWA-like"/>
    <property type="match status" value="1"/>
</dbReference>
<dbReference type="CDD" id="cd01454">
    <property type="entry name" value="vWA_norD_type"/>
    <property type="match status" value="1"/>
</dbReference>
<organism evidence="2">
    <name type="scientific">Thiolapillus brandeum</name>
    <dbReference type="NCBI Taxonomy" id="1076588"/>
    <lineage>
        <taxon>Bacteria</taxon>
        <taxon>Pseudomonadati</taxon>
        <taxon>Pseudomonadota</taxon>
        <taxon>Gammaproteobacteria</taxon>
        <taxon>Chromatiales</taxon>
        <taxon>Sedimenticolaceae</taxon>
        <taxon>Thiolapillus</taxon>
    </lineage>
</organism>
<dbReference type="SMART" id="SM00327">
    <property type="entry name" value="VWA"/>
    <property type="match status" value="1"/>
</dbReference>
<sequence>MSEAAVKCSYSRVKELLPEALEEARRSLSEAGTRSLLEGVELLCMMGRGAEPVLVFMEEAVEVALHAGEEMIYPVARAAYQISRSPNAQAIVPFLQTIAAVARRLEAPKLLEGYLELVQEMVDKTSISIHGSHATMASPGLVPFLENAPRLLGELNIGGLRRWMAYGIQQHNHHPDHLAEYFRLDSPDSRAVMQRERDGTLLVDVERKLELFQRALWDIEEPIYPYSRMLDERTDPRPYFDEEGIFLPDVNDDAESGISGFEQYLAALAHMAGHRRWTVPVFADNRSPMQRIAIEIFEDSRIEQLLMREYPGLRRLFMGLHPVPVEGECDDERDSCIRHRLTMLSRAILDPDHGYTNPDILEFRQRFFEIMEQGEGSTKEMELLGIRFMARTRRASDASAHVWFKDTEIPYRDDNRNLWRFYELDDDEDFAVEPTEVKESEPDDVLPPRHYPEWDYTTGTYRPDWVSLFESLHPSKDAAFIDRLLAKHDRVAKQLKRLLDMLKPQSYVRIRYQEEGSELDLDVAIRSLIDYRSGHDPDPRINVSHKHNDRDIAVTLLLDLSESLSQTVGSGGQTILQLEQEAVSLLTWAIEQLGDRLSIAGFHSNTRHEVRYYHIKGFNERFNLDVKARLAAMGAGWSTRMGAAMRHAGHYLAHQKADKKLLLVLTDGEPSDVDVRDERHLIEDARMAVRELESEGIYSYCINLDPGGDAYVKDIFGSHYSIIDNIELLPEKLPKLFLALTK</sequence>
<name>A0A7C5IZG8_9GAMM</name>
<comment type="caution">
    <text evidence="2">The sequence shown here is derived from an EMBL/GenBank/DDBJ whole genome shotgun (WGS) entry which is preliminary data.</text>
</comment>
<gene>
    <name evidence="2" type="ORF">ENJ98_06920</name>
</gene>
<dbReference type="InterPro" id="IPR002035">
    <property type="entry name" value="VWF_A"/>
</dbReference>
<dbReference type="PANTHER" id="PTHR41248:SF1">
    <property type="entry name" value="NORD PROTEIN"/>
    <property type="match status" value="1"/>
</dbReference>
<feature type="domain" description="VWFA" evidence="1">
    <location>
        <begin position="553"/>
        <end position="715"/>
    </location>
</feature>
<evidence type="ECO:0000313" key="2">
    <source>
        <dbReference type="EMBL" id="HHH13954.1"/>
    </source>
</evidence>
<dbReference type="EMBL" id="DROM01000416">
    <property type="protein sequence ID" value="HHH13954.1"/>
    <property type="molecule type" value="Genomic_DNA"/>
</dbReference>
<dbReference type="InterPro" id="IPR051928">
    <property type="entry name" value="NorD/CobT"/>
</dbReference>
<dbReference type="InterPro" id="IPR036465">
    <property type="entry name" value="vWFA_dom_sf"/>
</dbReference>
<proteinExistence type="predicted"/>
<dbReference type="Gene3D" id="3.40.50.410">
    <property type="entry name" value="von Willebrand factor, type A domain"/>
    <property type="match status" value="1"/>
</dbReference>
<dbReference type="AlphaFoldDB" id="A0A7C5IZG8"/>
<reference evidence="2" key="1">
    <citation type="journal article" date="2020" name="mSystems">
        <title>Genome- and Community-Level Interaction Insights into Carbon Utilization and Element Cycling Functions of Hydrothermarchaeota in Hydrothermal Sediment.</title>
        <authorList>
            <person name="Zhou Z."/>
            <person name="Liu Y."/>
            <person name="Xu W."/>
            <person name="Pan J."/>
            <person name="Luo Z.H."/>
            <person name="Li M."/>
        </authorList>
    </citation>
    <scope>NUCLEOTIDE SEQUENCE [LARGE SCALE GENOMIC DNA]</scope>
    <source>
        <strain evidence="2">HyVt-535</strain>
    </source>
</reference>
<protein>
    <submittedName>
        <fullName evidence="2">VWA domain-containing protein</fullName>
    </submittedName>
</protein>
<evidence type="ECO:0000259" key="1">
    <source>
        <dbReference type="PROSITE" id="PS50234"/>
    </source>
</evidence>
<accession>A0A7C5IZG8</accession>
<dbReference type="PANTHER" id="PTHR41248">
    <property type="entry name" value="NORD PROTEIN"/>
    <property type="match status" value="1"/>
</dbReference>
<dbReference type="Pfam" id="PF00092">
    <property type="entry name" value="VWA"/>
    <property type="match status" value="1"/>
</dbReference>
<dbReference type="PROSITE" id="PS50234">
    <property type="entry name" value="VWFA"/>
    <property type="match status" value="1"/>
</dbReference>